<dbReference type="AlphaFoldDB" id="A0A379FTV6"/>
<reference evidence="1 2" key="1">
    <citation type="submission" date="2018-06" db="EMBL/GenBank/DDBJ databases">
        <authorList>
            <consortium name="Pathogen Informatics"/>
            <person name="Doyle S."/>
        </authorList>
    </citation>
    <scope>NUCLEOTIDE SEQUENCE [LARGE SCALE GENOMIC DNA]</scope>
    <source>
        <strain evidence="1 2">NCTC11801</strain>
    </source>
</reference>
<sequence length="36" mass="4292">MYNWLYQLKGSPDEKNHDNKASCTNAYMMVARQNIR</sequence>
<organism evidence="1 2">
    <name type="scientific">Providencia rettgeri</name>
    <dbReference type="NCBI Taxonomy" id="587"/>
    <lineage>
        <taxon>Bacteria</taxon>
        <taxon>Pseudomonadati</taxon>
        <taxon>Pseudomonadota</taxon>
        <taxon>Gammaproteobacteria</taxon>
        <taxon>Enterobacterales</taxon>
        <taxon>Morganellaceae</taxon>
        <taxon>Providencia</taxon>
    </lineage>
</organism>
<protein>
    <submittedName>
        <fullName evidence="1">Uncharacterized protein</fullName>
    </submittedName>
</protein>
<evidence type="ECO:0000313" key="2">
    <source>
        <dbReference type="Proteomes" id="UP000254208"/>
    </source>
</evidence>
<dbReference type="Proteomes" id="UP000254208">
    <property type="component" value="Unassembled WGS sequence"/>
</dbReference>
<name>A0A379FTV6_PRORE</name>
<evidence type="ECO:0000313" key="1">
    <source>
        <dbReference type="EMBL" id="SUC32077.1"/>
    </source>
</evidence>
<dbReference type="EMBL" id="UGTZ01000001">
    <property type="protein sequence ID" value="SUC32077.1"/>
    <property type="molecule type" value="Genomic_DNA"/>
</dbReference>
<gene>
    <name evidence="1" type="ORF">NCTC11801_03051</name>
</gene>
<proteinExistence type="predicted"/>
<accession>A0A379FTV6</accession>